<organism evidence="1 2">
    <name type="scientific">Halorarum halophilum</name>
    <dbReference type="NCBI Taxonomy" id="2743090"/>
    <lineage>
        <taxon>Archaea</taxon>
        <taxon>Methanobacteriati</taxon>
        <taxon>Methanobacteriota</taxon>
        <taxon>Stenosarchaea group</taxon>
        <taxon>Halobacteria</taxon>
        <taxon>Halobacteriales</taxon>
        <taxon>Haloferacaceae</taxon>
        <taxon>Halorarum</taxon>
    </lineage>
</organism>
<accession>A0A7D5H4C1</accession>
<proteinExistence type="predicted"/>
<keyword evidence="1" id="KW-0614">Plasmid</keyword>
<dbReference type="RefSeq" id="WP_179171747.1">
    <property type="nucleotide sequence ID" value="NZ_CP058532.1"/>
</dbReference>
<dbReference type="EMBL" id="CP058532">
    <property type="protein sequence ID" value="QLG30173.1"/>
    <property type="molecule type" value="Genomic_DNA"/>
</dbReference>
<geneLocation type="plasmid" evidence="1 2">
    <name>unnamed3</name>
</geneLocation>
<dbReference type="Proteomes" id="UP000509750">
    <property type="component" value="Plasmid unnamed3"/>
</dbReference>
<evidence type="ECO:0000313" key="2">
    <source>
        <dbReference type="Proteomes" id="UP000509750"/>
    </source>
</evidence>
<evidence type="ECO:0000313" key="1">
    <source>
        <dbReference type="EMBL" id="QLG30173.1"/>
    </source>
</evidence>
<reference evidence="1 2" key="1">
    <citation type="submission" date="2020-07" db="EMBL/GenBank/DDBJ databases">
        <title>Gai3-2, isolated from salt lake.</title>
        <authorList>
            <person name="Cui H."/>
            <person name="Shi X."/>
        </authorList>
    </citation>
    <scope>NUCLEOTIDE SEQUENCE [LARGE SCALE GENOMIC DNA]</scope>
    <source>
        <strain evidence="1 2">Gai3-2</strain>
        <plasmid evidence="1 2">unnamed3</plasmid>
    </source>
</reference>
<dbReference type="AlphaFoldDB" id="A0A7D5H4C1"/>
<dbReference type="GeneID" id="56031474"/>
<sequence length="123" mass="13258">MSDVRTALNELDEDAIPDSVITQKIEQAETIVEGHGVKSTDDQFDYAVTQTAAYMAFTASPPMEQKRVLDASSSWNVDAYIENLKWQMDLALESAGGATGGTSAGIVGNTEGVIREADDLVWD</sequence>
<dbReference type="KEGG" id="halg:HUG10_21535"/>
<gene>
    <name evidence="1" type="ORF">HUG10_21535</name>
</gene>
<name>A0A7D5H4C1_9EURY</name>
<keyword evidence="2" id="KW-1185">Reference proteome</keyword>
<protein>
    <submittedName>
        <fullName evidence="1">Uncharacterized protein</fullName>
    </submittedName>
</protein>